<dbReference type="STRING" id="429701.A0A2G9G7E9"/>
<sequence>MNSYVLASRFMKLFWANKERTVPSHLSVASRFLSELVNFVGCIQQKEDVLLLVETMSSPFLDWLADMHLLDEKANYQLQRLWSEMLKGLQQSQPSIKFYSLFLKFHEPLLERALDHPNPAISEATINFWNSTYGAQNKLDFPTNLVPFLDMLSRNGKINICSRNCYMEDTISFLQGY</sequence>
<name>A0A2G9G7E9_9LAMI</name>
<comment type="caution">
    <text evidence="1">The sequence shown here is derived from an EMBL/GenBank/DDBJ whole genome shotgun (WGS) entry which is preliminary data.</text>
</comment>
<keyword evidence="2" id="KW-1185">Reference proteome</keyword>
<accession>A0A2G9G7E9</accession>
<dbReference type="PANTHER" id="PTHR22928">
    <property type="entry name" value="TELOMERE-ASSOCIATED PROTEIN RIF1"/>
    <property type="match status" value="1"/>
</dbReference>
<evidence type="ECO:0000313" key="2">
    <source>
        <dbReference type="Proteomes" id="UP000231279"/>
    </source>
</evidence>
<dbReference type="OrthoDB" id="5399929at2759"/>
<evidence type="ECO:0000313" key="1">
    <source>
        <dbReference type="EMBL" id="PIN01229.1"/>
    </source>
</evidence>
<dbReference type="EMBL" id="NKXS01006513">
    <property type="protein sequence ID" value="PIN01229.1"/>
    <property type="molecule type" value="Genomic_DNA"/>
</dbReference>
<dbReference type="Proteomes" id="UP000231279">
    <property type="component" value="Unassembled WGS sequence"/>
</dbReference>
<dbReference type="PANTHER" id="PTHR22928:SF3">
    <property type="entry name" value="TELOMERE-ASSOCIATED PROTEIN RIF1"/>
    <property type="match status" value="1"/>
</dbReference>
<dbReference type="GO" id="GO:0005634">
    <property type="term" value="C:nucleus"/>
    <property type="evidence" value="ECO:0007669"/>
    <property type="project" value="TreeGrafter"/>
</dbReference>
<protein>
    <submittedName>
        <fullName evidence="1">Uncharacterized protein</fullName>
    </submittedName>
</protein>
<gene>
    <name evidence="1" type="ORF">CDL12_26266</name>
</gene>
<dbReference type="GO" id="GO:0000723">
    <property type="term" value="P:telomere maintenance"/>
    <property type="evidence" value="ECO:0007669"/>
    <property type="project" value="TreeGrafter"/>
</dbReference>
<reference evidence="2" key="1">
    <citation type="journal article" date="2018" name="Gigascience">
        <title>Genome assembly of the Pink Ipe (Handroanthus impetiginosus, Bignoniaceae), a highly valued, ecologically keystone Neotropical timber forest tree.</title>
        <authorList>
            <person name="Silva-Junior O.B."/>
            <person name="Grattapaglia D."/>
            <person name="Novaes E."/>
            <person name="Collevatti R.G."/>
        </authorList>
    </citation>
    <scope>NUCLEOTIDE SEQUENCE [LARGE SCALE GENOMIC DNA]</scope>
    <source>
        <strain evidence="2">cv. UFG-1</strain>
    </source>
</reference>
<dbReference type="AlphaFoldDB" id="A0A2G9G7E9"/>
<proteinExistence type="predicted"/>
<organism evidence="1 2">
    <name type="scientific">Handroanthus impetiginosus</name>
    <dbReference type="NCBI Taxonomy" id="429701"/>
    <lineage>
        <taxon>Eukaryota</taxon>
        <taxon>Viridiplantae</taxon>
        <taxon>Streptophyta</taxon>
        <taxon>Embryophyta</taxon>
        <taxon>Tracheophyta</taxon>
        <taxon>Spermatophyta</taxon>
        <taxon>Magnoliopsida</taxon>
        <taxon>eudicotyledons</taxon>
        <taxon>Gunneridae</taxon>
        <taxon>Pentapetalae</taxon>
        <taxon>asterids</taxon>
        <taxon>lamiids</taxon>
        <taxon>Lamiales</taxon>
        <taxon>Bignoniaceae</taxon>
        <taxon>Crescentiina</taxon>
        <taxon>Tabebuia alliance</taxon>
        <taxon>Handroanthus</taxon>
    </lineage>
</organism>